<evidence type="ECO:0000256" key="1">
    <source>
        <dbReference type="ARBA" id="ARBA00022527"/>
    </source>
</evidence>
<gene>
    <name evidence="3" type="ORF">EER27_12875</name>
</gene>
<evidence type="ECO:0000313" key="4">
    <source>
        <dbReference type="Proteomes" id="UP000267049"/>
    </source>
</evidence>
<protein>
    <submittedName>
        <fullName evidence="3">ATP-binding protein</fullName>
    </submittedName>
</protein>
<name>A0A3M8SVQ6_9GAMM</name>
<dbReference type="GO" id="GO:0005524">
    <property type="term" value="F:ATP binding"/>
    <property type="evidence" value="ECO:0007669"/>
    <property type="project" value="UniProtKB-KW"/>
</dbReference>
<keyword evidence="3" id="KW-0067">ATP-binding</keyword>
<dbReference type="PANTHER" id="PTHR35526">
    <property type="entry name" value="ANTI-SIGMA-F FACTOR RSBW-RELATED"/>
    <property type="match status" value="1"/>
</dbReference>
<dbReference type="EMBL" id="RIBS01000006">
    <property type="protein sequence ID" value="RNF82802.1"/>
    <property type="molecule type" value="Genomic_DNA"/>
</dbReference>
<feature type="domain" description="Histidine kinase/HSP90-like ATPase" evidence="2">
    <location>
        <begin position="38"/>
        <end position="160"/>
    </location>
</feature>
<dbReference type="CDD" id="cd16936">
    <property type="entry name" value="HATPase_RsbW-like"/>
    <property type="match status" value="1"/>
</dbReference>
<evidence type="ECO:0000313" key="3">
    <source>
        <dbReference type="EMBL" id="RNF82802.1"/>
    </source>
</evidence>
<keyword evidence="1" id="KW-0808">Transferase</keyword>
<dbReference type="Gene3D" id="3.30.565.10">
    <property type="entry name" value="Histidine kinase-like ATPase, C-terminal domain"/>
    <property type="match status" value="1"/>
</dbReference>
<sequence>MAPRSPMTSPCWHCAWKCNRQTAERGTDMQIRITVPCQHARLRELTTTIDDVLHQHGVAQQLRHDVRLIAEEVACNVVDHGGADQEPHTIVTDVSARDGQLIIEFRDDGNAFDPLSATAPDVDADIHDRPIGGLGLHLVRELADSLTYRREGGHNVLRVTLRDKRAA</sequence>
<dbReference type="InterPro" id="IPR003594">
    <property type="entry name" value="HATPase_dom"/>
</dbReference>
<dbReference type="OrthoDB" id="9792240at2"/>
<dbReference type="Pfam" id="PF13581">
    <property type="entry name" value="HATPase_c_2"/>
    <property type="match status" value="1"/>
</dbReference>
<reference evidence="3 4" key="1">
    <citation type="submission" date="2018-11" db="EMBL/GenBank/DDBJ databases">
        <title>Lysobacter cryohumiis sp. nov., isolated from soil in the Tianshan Mountains, Xinjiang, China.</title>
        <authorList>
            <person name="Luo Y."/>
            <person name="Sheng H."/>
        </authorList>
    </citation>
    <scope>NUCLEOTIDE SEQUENCE [LARGE SCALE GENOMIC DNA]</scope>
    <source>
        <strain evidence="3 4">ZS60</strain>
    </source>
</reference>
<accession>A0A3M8SVQ6</accession>
<dbReference type="AlphaFoldDB" id="A0A3M8SVQ6"/>
<comment type="caution">
    <text evidence="3">The sequence shown here is derived from an EMBL/GenBank/DDBJ whole genome shotgun (WGS) entry which is preliminary data.</text>
</comment>
<keyword evidence="1" id="KW-0418">Kinase</keyword>
<keyword evidence="4" id="KW-1185">Reference proteome</keyword>
<dbReference type="GO" id="GO:0004674">
    <property type="term" value="F:protein serine/threonine kinase activity"/>
    <property type="evidence" value="ECO:0007669"/>
    <property type="project" value="UniProtKB-KW"/>
</dbReference>
<dbReference type="InterPro" id="IPR036890">
    <property type="entry name" value="HATPase_C_sf"/>
</dbReference>
<keyword evidence="1" id="KW-0723">Serine/threonine-protein kinase</keyword>
<dbReference type="SUPFAM" id="SSF55874">
    <property type="entry name" value="ATPase domain of HSP90 chaperone/DNA topoisomerase II/histidine kinase"/>
    <property type="match status" value="1"/>
</dbReference>
<organism evidence="3 4">
    <name type="scientific">Montanilutibacter psychrotolerans</name>
    <dbReference type="NCBI Taxonomy" id="1327343"/>
    <lineage>
        <taxon>Bacteria</taxon>
        <taxon>Pseudomonadati</taxon>
        <taxon>Pseudomonadota</taxon>
        <taxon>Gammaproteobacteria</taxon>
        <taxon>Lysobacterales</taxon>
        <taxon>Lysobacteraceae</taxon>
        <taxon>Montanilutibacter</taxon>
    </lineage>
</organism>
<dbReference type="InterPro" id="IPR050267">
    <property type="entry name" value="Anti-sigma-factor_SerPK"/>
</dbReference>
<proteinExistence type="predicted"/>
<dbReference type="PANTHER" id="PTHR35526:SF6">
    <property type="entry name" value="SLR1861 PROTEIN"/>
    <property type="match status" value="1"/>
</dbReference>
<keyword evidence="3" id="KW-0547">Nucleotide-binding</keyword>
<dbReference type="Proteomes" id="UP000267049">
    <property type="component" value="Unassembled WGS sequence"/>
</dbReference>
<evidence type="ECO:0000259" key="2">
    <source>
        <dbReference type="Pfam" id="PF13581"/>
    </source>
</evidence>